<dbReference type="STRING" id="67003.A0A1X0P7B3"/>
<keyword evidence="1" id="KW-0677">Repeat</keyword>
<evidence type="ECO:0000313" key="5">
    <source>
        <dbReference type="EMBL" id="ORC92735.1"/>
    </source>
</evidence>
<evidence type="ECO:0000256" key="3">
    <source>
        <dbReference type="SAM" id="MobiDB-lite"/>
    </source>
</evidence>
<dbReference type="GeneID" id="39982035"/>
<evidence type="ECO:0000313" key="6">
    <source>
        <dbReference type="Proteomes" id="UP000192257"/>
    </source>
</evidence>
<feature type="repeat" description="Pumilio" evidence="2">
    <location>
        <begin position="474"/>
        <end position="512"/>
    </location>
</feature>
<feature type="compositionally biased region" description="Low complexity" evidence="3">
    <location>
        <begin position="757"/>
        <end position="769"/>
    </location>
</feature>
<feature type="domain" description="PUM-HD" evidence="4">
    <location>
        <begin position="304"/>
        <end position="655"/>
    </location>
</feature>
<sequence length="913" mass="101552">MSDWDNFSPVAMTGESRDGAAPVADVDWLAGGVDIFSGGANALLVNPRDVRRAETAPSVLTMFSADGTLCVGGSLEEEVPPEEEYRYTEEYHNLYYSKFPRDPRMLVPLRSRAGQKRSVETSLPGRGITTANKTSYENAEGVTNTAATTITNSGNTNTKTNASTSTVTPVLTTNYVNNETLKDAGENGVAFAQSVLESLAKNQQKQGENRTPPSSSIDTCQVSSNLPAENISSNATPMGSFLQDQMDKKTRSGGGSSYQDDSTIHVGRQNGTPSSRVPRGGTRSFQNGSAKNSTRRQGNGSDGNNNRSLKDEFPWLREYLDGGRTDFSFDDIKGHVVTLSKDQDGSRFIQRLLEDDRNVEPIFNEVLHSTCELMVDVFGNYVLQKLLDVLPVDSDMSKQLMANVTGRLKEFSFQMYGCRVIQRFLERGSQQTREEILHELRDSLVDCVFDQNANHVAQKIIEVMPDKAQFVTEDFLPRLQSLSRHPYGCRVLQCVFEKCSSATEVDIRPLLEAVLEHLHEYVMDQYGNYVVQHGLLNAPEDLRKRFVDLLIPHVYALSCSKFASNVAEKTIVKANNEELQRIVETLTRPLGSTEDGNYLVLMMQDPYANYVVQRLLQQINKDQQRHIAEQTKPHIMNIRRSVYGQHLVQKMESMGMFTFGEGELYNIPVYREYNTVNRGGGKKNRGMMGGRGGVHSRSSPQNNYLAAAERPPVTGNPYQQAPVSISVAGRAALPLSSAPGYSYRYMDSPSDVVLSPLQQQDQTHQQQQQQPPPPQQQQVIPGPSLTVGGQPCYPTMMPQQQRQPYAFQGQYSPYTAVDTTAQQQQQQQQQQQPLQMNKTNEVYTTNTIYANGNGFMNHVQGDGWTQSYPAFSTPMQQPMLYNGNSPNVYPAVNTGTLHGRYNPVGAPPPLPMQ</sequence>
<evidence type="ECO:0000256" key="1">
    <source>
        <dbReference type="ARBA" id="ARBA00022737"/>
    </source>
</evidence>
<reference evidence="5 6" key="1">
    <citation type="submission" date="2017-03" db="EMBL/GenBank/DDBJ databases">
        <title>An alternative strategy for trypanosome survival in the mammalian bloodstream revealed through genome and transcriptome analysis of the ubiquitous bovine parasite Trypanosoma (Megatrypanum) theileri.</title>
        <authorList>
            <person name="Kelly S."/>
            <person name="Ivens A."/>
            <person name="Mott A."/>
            <person name="O'Neill E."/>
            <person name="Emms D."/>
            <person name="Macleod O."/>
            <person name="Voorheis P."/>
            <person name="Matthews J."/>
            <person name="Matthews K."/>
            <person name="Carrington M."/>
        </authorList>
    </citation>
    <scope>NUCLEOTIDE SEQUENCE [LARGE SCALE GENOMIC DNA]</scope>
    <source>
        <strain evidence="5">Edinburgh</strain>
    </source>
</reference>
<dbReference type="Gene3D" id="1.25.10.10">
    <property type="entry name" value="Leucine-rich Repeat Variant"/>
    <property type="match status" value="1"/>
</dbReference>
<dbReference type="PANTHER" id="PTHR12537">
    <property type="entry name" value="RNA BINDING PROTEIN PUMILIO-RELATED"/>
    <property type="match status" value="1"/>
</dbReference>
<dbReference type="PANTHER" id="PTHR12537:SF12">
    <property type="entry name" value="MATERNAL PROTEIN PUMILIO"/>
    <property type="match status" value="1"/>
</dbReference>
<feature type="repeat" description="Pumilio" evidence="2">
    <location>
        <begin position="331"/>
        <end position="368"/>
    </location>
</feature>
<dbReference type="AlphaFoldDB" id="A0A1X0P7B3"/>
<gene>
    <name evidence="5" type="ORF">TM35_000034880</name>
</gene>
<feature type="region of interest" description="Disordered" evidence="3">
    <location>
        <begin position="201"/>
        <end position="221"/>
    </location>
</feature>
<feature type="repeat" description="Pumilio" evidence="2">
    <location>
        <begin position="513"/>
        <end position="548"/>
    </location>
</feature>
<feature type="compositionally biased region" description="Polar residues" evidence="3">
    <location>
        <begin position="283"/>
        <end position="307"/>
    </location>
</feature>
<dbReference type="InterPro" id="IPR016024">
    <property type="entry name" value="ARM-type_fold"/>
</dbReference>
<dbReference type="VEuPathDB" id="TriTrypDB:TM35_000034880"/>
<evidence type="ECO:0000256" key="2">
    <source>
        <dbReference type="PROSITE-ProRule" id="PRU00317"/>
    </source>
</evidence>
<dbReference type="InterPro" id="IPR033133">
    <property type="entry name" value="PUM-HD"/>
</dbReference>
<dbReference type="OrthoDB" id="668540at2759"/>
<dbReference type="RefSeq" id="XP_028886801.1">
    <property type="nucleotide sequence ID" value="XM_029022255.1"/>
</dbReference>
<keyword evidence="6" id="KW-1185">Reference proteome</keyword>
<dbReference type="Proteomes" id="UP000192257">
    <property type="component" value="Unassembled WGS sequence"/>
</dbReference>
<feature type="region of interest" description="Disordered" evidence="3">
    <location>
        <begin position="680"/>
        <end position="702"/>
    </location>
</feature>
<dbReference type="SUPFAM" id="SSF48371">
    <property type="entry name" value="ARM repeat"/>
    <property type="match status" value="1"/>
</dbReference>
<dbReference type="SMART" id="SM00025">
    <property type="entry name" value="Pumilio"/>
    <property type="match status" value="8"/>
</dbReference>
<dbReference type="GO" id="GO:0005737">
    <property type="term" value="C:cytoplasm"/>
    <property type="evidence" value="ECO:0007669"/>
    <property type="project" value="TreeGrafter"/>
</dbReference>
<feature type="region of interest" description="Disordered" evidence="3">
    <location>
        <begin position="112"/>
        <end position="131"/>
    </location>
</feature>
<feature type="repeat" description="Pumilio" evidence="2">
    <location>
        <begin position="403"/>
        <end position="438"/>
    </location>
</feature>
<dbReference type="PROSITE" id="PS50302">
    <property type="entry name" value="PUM"/>
    <property type="match status" value="6"/>
</dbReference>
<feature type="region of interest" description="Disordered" evidence="3">
    <location>
        <begin position="757"/>
        <end position="797"/>
    </location>
</feature>
<dbReference type="GO" id="GO:0010608">
    <property type="term" value="P:post-transcriptional regulation of gene expression"/>
    <property type="evidence" value="ECO:0007669"/>
    <property type="project" value="TreeGrafter"/>
</dbReference>
<dbReference type="InterPro" id="IPR011989">
    <property type="entry name" value="ARM-like"/>
</dbReference>
<proteinExistence type="predicted"/>
<evidence type="ECO:0000259" key="4">
    <source>
        <dbReference type="PROSITE" id="PS50303"/>
    </source>
</evidence>
<comment type="caution">
    <text evidence="5">The sequence shown here is derived from an EMBL/GenBank/DDBJ whole genome shotgun (WGS) entry which is preliminary data.</text>
</comment>
<dbReference type="GO" id="GO:0003729">
    <property type="term" value="F:mRNA binding"/>
    <property type="evidence" value="ECO:0007669"/>
    <property type="project" value="TreeGrafter"/>
</dbReference>
<dbReference type="Pfam" id="PF00806">
    <property type="entry name" value="PUF"/>
    <property type="match status" value="8"/>
</dbReference>
<name>A0A1X0P7B3_9TRYP</name>
<dbReference type="EMBL" id="NBCO01000003">
    <property type="protein sequence ID" value="ORC92735.1"/>
    <property type="molecule type" value="Genomic_DNA"/>
</dbReference>
<dbReference type="InterPro" id="IPR033712">
    <property type="entry name" value="Pumilio_RNA-bd"/>
</dbReference>
<dbReference type="InterPro" id="IPR001313">
    <property type="entry name" value="Pumilio_RNA-bd_rpt"/>
</dbReference>
<feature type="repeat" description="Pumilio" evidence="2">
    <location>
        <begin position="549"/>
        <end position="584"/>
    </location>
</feature>
<feature type="region of interest" description="Disordered" evidence="3">
    <location>
        <begin position="245"/>
        <end position="309"/>
    </location>
</feature>
<protein>
    <submittedName>
        <fullName evidence="5">Pumilio/PUF RNA binding protein 2</fullName>
    </submittedName>
</protein>
<accession>A0A1X0P7B3</accession>
<dbReference type="PROSITE" id="PS50303">
    <property type="entry name" value="PUM_HD"/>
    <property type="match status" value="1"/>
</dbReference>
<dbReference type="CDD" id="cd07920">
    <property type="entry name" value="Pumilio"/>
    <property type="match status" value="1"/>
</dbReference>
<feature type="repeat" description="Pumilio" evidence="2">
    <location>
        <begin position="592"/>
        <end position="629"/>
    </location>
</feature>
<organism evidence="5 6">
    <name type="scientific">Trypanosoma theileri</name>
    <dbReference type="NCBI Taxonomy" id="67003"/>
    <lineage>
        <taxon>Eukaryota</taxon>
        <taxon>Discoba</taxon>
        <taxon>Euglenozoa</taxon>
        <taxon>Kinetoplastea</taxon>
        <taxon>Metakinetoplastina</taxon>
        <taxon>Trypanosomatida</taxon>
        <taxon>Trypanosomatidae</taxon>
        <taxon>Trypanosoma</taxon>
    </lineage>
</organism>